<dbReference type="SUPFAM" id="SSF52540">
    <property type="entry name" value="P-loop containing nucleoside triphosphate hydrolases"/>
    <property type="match status" value="1"/>
</dbReference>
<accession>J4WTH2</accession>
<evidence type="ECO:0000256" key="10">
    <source>
        <dbReference type="ARBA" id="ARBA00048743"/>
    </source>
</evidence>
<evidence type="ECO:0000256" key="9">
    <source>
        <dbReference type="ARBA" id="ARBA00029962"/>
    </source>
</evidence>
<dbReference type="GO" id="GO:0004798">
    <property type="term" value="F:dTMP kinase activity"/>
    <property type="evidence" value="ECO:0007669"/>
    <property type="project" value="UniProtKB-UniRule"/>
</dbReference>
<evidence type="ECO:0000256" key="3">
    <source>
        <dbReference type="ARBA" id="ARBA00017144"/>
    </source>
</evidence>
<evidence type="ECO:0000313" key="14">
    <source>
        <dbReference type="EMBL" id="EJP72040.1"/>
    </source>
</evidence>
<name>J4WTH2_9GAMM</name>
<evidence type="ECO:0000259" key="13">
    <source>
        <dbReference type="Pfam" id="PF02223"/>
    </source>
</evidence>
<dbReference type="InterPro" id="IPR039430">
    <property type="entry name" value="Thymidylate_kin-like_dom"/>
</dbReference>
<dbReference type="PANTHER" id="PTHR10344:SF4">
    <property type="entry name" value="UMP-CMP KINASE 2, MITOCHONDRIAL"/>
    <property type="match status" value="1"/>
</dbReference>
<gene>
    <name evidence="12 14" type="primary">tmk</name>
    <name evidence="14" type="ORF">NT01SARS_0525</name>
</gene>
<dbReference type="CDD" id="cd01672">
    <property type="entry name" value="TMPK"/>
    <property type="match status" value="1"/>
</dbReference>
<dbReference type="GO" id="GO:0005524">
    <property type="term" value="F:ATP binding"/>
    <property type="evidence" value="ECO:0007669"/>
    <property type="project" value="UniProtKB-UniRule"/>
</dbReference>
<evidence type="ECO:0000256" key="6">
    <source>
        <dbReference type="ARBA" id="ARBA00022741"/>
    </source>
</evidence>
<evidence type="ECO:0000256" key="7">
    <source>
        <dbReference type="ARBA" id="ARBA00022777"/>
    </source>
</evidence>
<dbReference type="AlphaFoldDB" id="J4WTH2"/>
<dbReference type="GO" id="GO:0006235">
    <property type="term" value="P:dTTP biosynthetic process"/>
    <property type="evidence" value="ECO:0007669"/>
    <property type="project" value="UniProtKB-UniRule"/>
</dbReference>
<reference evidence="14 15" key="1">
    <citation type="journal article" date="2012" name="ISME J.">
        <title>Genomic insights to SAR86, an abundant and uncultivated marine bacterial lineage.</title>
        <authorList>
            <person name="Dupont C.L."/>
            <person name="Rusch D.B."/>
            <person name="Yooseph S."/>
            <person name="Lombardo M.J."/>
            <person name="Richter R.A."/>
            <person name="Valas R."/>
            <person name="Novotny M."/>
            <person name="Yee-Greenbaum J."/>
            <person name="Selengut J.D."/>
            <person name="Haft D.H."/>
            <person name="Halpern A.L."/>
            <person name="Lasken R.S."/>
            <person name="Nealson K."/>
            <person name="Friedman R."/>
            <person name="Venter J.C."/>
        </authorList>
    </citation>
    <scope>NUCLEOTIDE SEQUENCE [LARGE SCALE GENOMIC DNA]</scope>
</reference>
<dbReference type="STRING" id="1123866.NT01SARS_0525"/>
<evidence type="ECO:0000256" key="2">
    <source>
        <dbReference type="ARBA" id="ARBA00012980"/>
    </source>
</evidence>
<organism evidence="14 15">
    <name type="scientific">SAR86 cluster bacterium SAR86A</name>
    <dbReference type="NCBI Taxonomy" id="1123866"/>
    <lineage>
        <taxon>Bacteria</taxon>
        <taxon>Pseudomonadati</taxon>
        <taxon>Pseudomonadota</taxon>
        <taxon>Gammaproteobacteria</taxon>
        <taxon>SAR86 cluster</taxon>
    </lineage>
</organism>
<comment type="similarity">
    <text evidence="1 12">Belongs to the thymidylate kinase family.</text>
</comment>
<evidence type="ECO:0000256" key="12">
    <source>
        <dbReference type="HAMAP-Rule" id="MF_00165"/>
    </source>
</evidence>
<dbReference type="GO" id="GO:0006233">
    <property type="term" value="P:dTDP biosynthetic process"/>
    <property type="evidence" value="ECO:0007669"/>
    <property type="project" value="InterPro"/>
</dbReference>
<dbReference type="NCBIfam" id="TIGR00041">
    <property type="entry name" value="DTMP_kinase"/>
    <property type="match status" value="1"/>
</dbReference>
<evidence type="ECO:0000256" key="8">
    <source>
        <dbReference type="ARBA" id="ARBA00022840"/>
    </source>
</evidence>
<dbReference type="HAMAP" id="MF_00165">
    <property type="entry name" value="Thymidylate_kinase"/>
    <property type="match status" value="1"/>
</dbReference>
<dbReference type="Gene3D" id="3.40.50.300">
    <property type="entry name" value="P-loop containing nucleotide triphosphate hydrolases"/>
    <property type="match status" value="1"/>
</dbReference>
<evidence type="ECO:0000313" key="15">
    <source>
        <dbReference type="Proteomes" id="UP000010305"/>
    </source>
</evidence>
<dbReference type="InterPro" id="IPR018094">
    <property type="entry name" value="Thymidylate_kinase"/>
</dbReference>
<dbReference type="GO" id="GO:0005829">
    <property type="term" value="C:cytosol"/>
    <property type="evidence" value="ECO:0007669"/>
    <property type="project" value="TreeGrafter"/>
</dbReference>
<dbReference type="Pfam" id="PF02223">
    <property type="entry name" value="Thymidylate_kin"/>
    <property type="match status" value="1"/>
</dbReference>
<evidence type="ECO:0000256" key="11">
    <source>
        <dbReference type="ARBA" id="ARBA00057735"/>
    </source>
</evidence>
<dbReference type="Proteomes" id="UP000010305">
    <property type="component" value="Unassembled WGS sequence"/>
</dbReference>
<comment type="function">
    <text evidence="11 12">Phosphorylation of dTMP to form dTDP in both de novo and salvage pathways of dTTP synthesis.</text>
</comment>
<keyword evidence="6 12" id="KW-0547">Nucleotide-binding</keyword>
<feature type="binding site" evidence="12">
    <location>
        <begin position="8"/>
        <end position="15"/>
    </location>
    <ligand>
        <name>ATP</name>
        <dbReference type="ChEBI" id="CHEBI:30616"/>
    </ligand>
</feature>
<evidence type="ECO:0000256" key="4">
    <source>
        <dbReference type="ARBA" id="ARBA00022679"/>
    </source>
</evidence>
<dbReference type="HOGENOM" id="CLU_049131_0_2_6"/>
<dbReference type="FunFam" id="3.40.50.300:FF:000225">
    <property type="entry name" value="Thymidylate kinase"/>
    <property type="match status" value="1"/>
</dbReference>
<evidence type="ECO:0000256" key="5">
    <source>
        <dbReference type="ARBA" id="ARBA00022727"/>
    </source>
</evidence>
<comment type="catalytic activity">
    <reaction evidence="10 12">
        <text>dTMP + ATP = dTDP + ADP</text>
        <dbReference type="Rhea" id="RHEA:13517"/>
        <dbReference type="ChEBI" id="CHEBI:30616"/>
        <dbReference type="ChEBI" id="CHEBI:58369"/>
        <dbReference type="ChEBI" id="CHEBI:63528"/>
        <dbReference type="ChEBI" id="CHEBI:456216"/>
        <dbReference type="EC" id="2.7.4.9"/>
    </reaction>
</comment>
<feature type="domain" description="Thymidylate kinase-like" evidence="13">
    <location>
        <begin position="6"/>
        <end position="190"/>
    </location>
</feature>
<dbReference type="GO" id="GO:0006227">
    <property type="term" value="P:dUDP biosynthetic process"/>
    <property type="evidence" value="ECO:0007669"/>
    <property type="project" value="TreeGrafter"/>
</dbReference>
<dbReference type="EC" id="2.7.4.9" evidence="2 12"/>
<keyword evidence="8 12" id="KW-0067">ATP-binding</keyword>
<proteinExistence type="inferred from homology"/>
<dbReference type="EMBL" id="JH611156">
    <property type="protein sequence ID" value="EJP72040.1"/>
    <property type="molecule type" value="Genomic_DNA"/>
</dbReference>
<keyword evidence="7 12" id="KW-0418">Kinase</keyword>
<dbReference type="PANTHER" id="PTHR10344">
    <property type="entry name" value="THYMIDYLATE KINASE"/>
    <property type="match status" value="1"/>
</dbReference>
<keyword evidence="4 12" id="KW-0808">Transferase</keyword>
<dbReference type="InterPro" id="IPR027417">
    <property type="entry name" value="P-loop_NTPase"/>
</dbReference>
<protein>
    <recommendedName>
        <fullName evidence="3 12">Thymidylate kinase</fullName>
        <ecNumber evidence="2 12">2.7.4.9</ecNumber>
    </recommendedName>
    <alternativeName>
        <fullName evidence="9 12">dTMP kinase</fullName>
    </alternativeName>
</protein>
<evidence type="ECO:0000256" key="1">
    <source>
        <dbReference type="ARBA" id="ARBA00009776"/>
    </source>
</evidence>
<sequence>MKIISFEGIEGVGKSTQINLLQSYLEKQDFTVDVLREPGSTTSAEHIREILLNKENDISKETELLLMFAARSDLINKRIHNNDSDFVLLDRYYDASIAYQGYGRGIPLDFIENLIKLIQCPKPDVSFLFDLSVEDSFSRKKLDVKDRIESSGNSFFERVKNGYLEIAKNQNERFHIIDATKEINEIHNIIKKVLEF</sequence>
<keyword evidence="5 12" id="KW-0545">Nucleotide biosynthesis</keyword>